<dbReference type="Pfam" id="PF00561">
    <property type="entry name" value="Abhydrolase_1"/>
    <property type="match status" value="1"/>
</dbReference>
<dbReference type="Proteomes" id="UP000317039">
    <property type="component" value="Chromosome"/>
</dbReference>
<dbReference type="AlphaFoldDB" id="A0A516NJS8"/>
<dbReference type="Gene3D" id="3.40.50.1820">
    <property type="entry name" value="alpha/beta hydrolase"/>
    <property type="match status" value="1"/>
</dbReference>
<name>A0A516NJS8_9NOCA</name>
<dbReference type="EMBL" id="CP041695">
    <property type="protein sequence ID" value="QDP79139.1"/>
    <property type="molecule type" value="Genomic_DNA"/>
</dbReference>
<dbReference type="PANTHER" id="PTHR43798:SF33">
    <property type="entry name" value="HYDROLASE, PUTATIVE (AFU_ORTHOLOGUE AFUA_2G14860)-RELATED"/>
    <property type="match status" value="1"/>
</dbReference>
<organism evidence="2 3">
    <name type="scientific">Nocardia otitidiscaviarum</name>
    <dbReference type="NCBI Taxonomy" id="1823"/>
    <lineage>
        <taxon>Bacteria</taxon>
        <taxon>Bacillati</taxon>
        <taxon>Actinomycetota</taxon>
        <taxon>Actinomycetes</taxon>
        <taxon>Mycobacteriales</taxon>
        <taxon>Nocardiaceae</taxon>
        <taxon>Nocardia</taxon>
    </lineage>
</organism>
<accession>A0A516NJS8</accession>
<protein>
    <submittedName>
        <fullName evidence="2">Alpha/beta fold hydrolase</fullName>
    </submittedName>
</protein>
<feature type="domain" description="AB hydrolase-1" evidence="1">
    <location>
        <begin position="96"/>
        <end position="200"/>
    </location>
</feature>
<sequence>MVDQPRHIRYHPFSCEPERLHGTPISFLWYVHIIKVDEGVAMAKIGRFKNDRARAAYLAVYDEMAARSPIPFDEQRVETSFGTTHISRFGSGDATPLVLLHPVGGNGAGWAPVIEGLSADRIVYAPDTIGTPGKSVQTAPITAAADFGAWLDETLAGLGVDRAHLLGYSDGGWQAAVAGLHNAKRLASVTLVETGGVLRIRWSVLLRIMRFAVAPTERNMRRLNRWLMPGVEVSELDARAARASVGYRRQLPWGTVLTDAELGSFTIPSLWVFGSESVLVRPAAAAARRVRERVPAAEVEVFDGLGHGLFFANADIVVPRIVDFLRRHDG</sequence>
<dbReference type="InterPro" id="IPR029058">
    <property type="entry name" value="AB_hydrolase_fold"/>
</dbReference>
<keyword evidence="2" id="KW-0378">Hydrolase</keyword>
<dbReference type="PANTHER" id="PTHR43798">
    <property type="entry name" value="MONOACYLGLYCEROL LIPASE"/>
    <property type="match status" value="1"/>
</dbReference>
<evidence type="ECO:0000313" key="2">
    <source>
        <dbReference type="EMBL" id="QDP79139.1"/>
    </source>
</evidence>
<evidence type="ECO:0000313" key="3">
    <source>
        <dbReference type="Proteomes" id="UP000317039"/>
    </source>
</evidence>
<dbReference type="GO" id="GO:0016020">
    <property type="term" value="C:membrane"/>
    <property type="evidence" value="ECO:0007669"/>
    <property type="project" value="TreeGrafter"/>
</dbReference>
<dbReference type="KEGG" id="nod:FOH10_10770"/>
<proteinExistence type="predicted"/>
<reference evidence="2 3" key="1">
    <citation type="submission" date="2019-07" db="EMBL/GenBank/DDBJ databases">
        <title>Complete Genome Sequence and Methylome Analysis of Nocardia otitidis-caviarum NEB252.</title>
        <authorList>
            <person name="Fomenkov A."/>
            <person name="Anton B.P."/>
            <person name="Vincze T."/>
            <person name="Roberts R.J."/>
        </authorList>
    </citation>
    <scope>NUCLEOTIDE SEQUENCE [LARGE SCALE GENOMIC DNA]</scope>
    <source>
        <strain evidence="2 3">NEB252</strain>
    </source>
</reference>
<dbReference type="InterPro" id="IPR050266">
    <property type="entry name" value="AB_hydrolase_sf"/>
</dbReference>
<dbReference type="InterPro" id="IPR000073">
    <property type="entry name" value="AB_hydrolase_1"/>
</dbReference>
<dbReference type="SUPFAM" id="SSF53474">
    <property type="entry name" value="alpha/beta-Hydrolases"/>
    <property type="match status" value="1"/>
</dbReference>
<evidence type="ECO:0000259" key="1">
    <source>
        <dbReference type="Pfam" id="PF00561"/>
    </source>
</evidence>
<dbReference type="GO" id="GO:0016787">
    <property type="term" value="F:hydrolase activity"/>
    <property type="evidence" value="ECO:0007669"/>
    <property type="project" value="UniProtKB-KW"/>
</dbReference>
<gene>
    <name evidence="2" type="ORF">FOH10_10770</name>
</gene>